<feature type="domain" description="HTH cro/C1-type" evidence="1">
    <location>
        <begin position="34"/>
        <end position="81"/>
    </location>
</feature>
<dbReference type="EMBL" id="JAVDYE010000001">
    <property type="protein sequence ID" value="MDR7382274.1"/>
    <property type="molecule type" value="Genomic_DNA"/>
</dbReference>
<dbReference type="InterPro" id="IPR041413">
    <property type="entry name" value="MLTR_LBD"/>
</dbReference>
<organism evidence="2 3">
    <name type="scientific">Promicromonospora iranensis</name>
    <dbReference type="NCBI Taxonomy" id="1105144"/>
    <lineage>
        <taxon>Bacteria</taxon>
        <taxon>Bacillati</taxon>
        <taxon>Actinomycetota</taxon>
        <taxon>Actinomycetes</taxon>
        <taxon>Micrococcales</taxon>
        <taxon>Promicromonosporaceae</taxon>
        <taxon>Promicromonospora</taxon>
    </lineage>
</organism>
<accession>A0ABU2CLQ7</accession>
<keyword evidence="3" id="KW-1185">Reference proteome</keyword>
<dbReference type="PANTHER" id="PTHR35010">
    <property type="entry name" value="BLL4672 PROTEIN-RELATED"/>
    <property type="match status" value="1"/>
</dbReference>
<dbReference type="SUPFAM" id="SSF47413">
    <property type="entry name" value="lambda repressor-like DNA-binding domains"/>
    <property type="match status" value="1"/>
</dbReference>
<dbReference type="PANTHER" id="PTHR35010:SF2">
    <property type="entry name" value="BLL4672 PROTEIN"/>
    <property type="match status" value="1"/>
</dbReference>
<dbReference type="Pfam" id="PF17765">
    <property type="entry name" value="MLTR_LBD"/>
    <property type="match status" value="1"/>
</dbReference>
<sequence>MTASPLGDYLRNRRAQLTPEALGLPVYGRRRVVGLRREEVAMLTGVSVDYYVRLEQGREVSPSPQVLDSLGEVLRLDDDGRQHLYRLAGLSPRPAVPAAVEEVDSSLLELMLSWRDSPALVLGRAFDVLASNQLGEALFGGFPFSQNLTRVTFLDPAARSFYPDWHDVAQNTVAGLRLADGLTPGDPAIRGVVDELRIKSPDFGRMWDQHDARGKRLTSKRFLHPEVGHMELRVHVFDVRGAPGQELVVYHATPGSPAAEALTLLGTIAATRAVG</sequence>
<dbReference type="SMART" id="SM00530">
    <property type="entry name" value="HTH_XRE"/>
    <property type="match status" value="1"/>
</dbReference>
<name>A0ABU2CLQ7_9MICO</name>
<dbReference type="PROSITE" id="PS50943">
    <property type="entry name" value="HTH_CROC1"/>
    <property type="match status" value="1"/>
</dbReference>
<comment type="caution">
    <text evidence="2">The sequence shown here is derived from an EMBL/GenBank/DDBJ whole genome shotgun (WGS) entry which is preliminary data.</text>
</comment>
<gene>
    <name evidence="2" type="ORF">J2S48_001789</name>
</gene>
<dbReference type="InterPro" id="IPR001387">
    <property type="entry name" value="Cro/C1-type_HTH"/>
</dbReference>
<proteinExistence type="predicted"/>
<protein>
    <submittedName>
        <fullName evidence="2">Transcriptional regulator with XRE-family HTH domain</fullName>
    </submittedName>
</protein>
<reference evidence="2 3" key="1">
    <citation type="submission" date="2023-07" db="EMBL/GenBank/DDBJ databases">
        <title>Sequencing the genomes of 1000 actinobacteria strains.</title>
        <authorList>
            <person name="Klenk H.-P."/>
        </authorList>
    </citation>
    <scope>NUCLEOTIDE SEQUENCE [LARGE SCALE GENOMIC DNA]</scope>
    <source>
        <strain evidence="2 3">DSM 45554</strain>
    </source>
</reference>
<dbReference type="Pfam" id="PF13560">
    <property type="entry name" value="HTH_31"/>
    <property type="match status" value="1"/>
</dbReference>
<dbReference type="Proteomes" id="UP001183585">
    <property type="component" value="Unassembled WGS sequence"/>
</dbReference>
<evidence type="ECO:0000313" key="2">
    <source>
        <dbReference type="EMBL" id="MDR7382274.1"/>
    </source>
</evidence>
<dbReference type="CDD" id="cd00093">
    <property type="entry name" value="HTH_XRE"/>
    <property type="match status" value="1"/>
</dbReference>
<dbReference type="Gene3D" id="3.30.450.180">
    <property type="match status" value="1"/>
</dbReference>
<evidence type="ECO:0000313" key="3">
    <source>
        <dbReference type="Proteomes" id="UP001183585"/>
    </source>
</evidence>
<dbReference type="RefSeq" id="WP_274993449.1">
    <property type="nucleotide sequence ID" value="NZ_JAJQQP010000004.1"/>
</dbReference>
<dbReference type="Gene3D" id="1.10.260.40">
    <property type="entry name" value="lambda repressor-like DNA-binding domains"/>
    <property type="match status" value="1"/>
</dbReference>
<evidence type="ECO:0000259" key="1">
    <source>
        <dbReference type="PROSITE" id="PS50943"/>
    </source>
</evidence>
<dbReference type="InterPro" id="IPR010982">
    <property type="entry name" value="Lambda_DNA-bd_dom_sf"/>
</dbReference>